<feature type="domain" description="ABC transporter" evidence="5">
    <location>
        <begin position="2"/>
        <end position="240"/>
    </location>
</feature>
<comment type="similarity">
    <text evidence="4">Belongs to the ABC transporter superfamily. Macrolide exporter (TC 3.A.1.122) family.</text>
</comment>
<dbReference type="InterPro" id="IPR027417">
    <property type="entry name" value="P-loop_NTPase"/>
</dbReference>
<dbReference type="RefSeq" id="WP_044833964.1">
    <property type="nucleotide sequence ID" value="NZ_CP059735.1"/>
</dbReference>
<dbReference type="PANTHER" id="PTHR24220:SF648">
    <property type="entry name" value="ABC TRANSPORTER ATP-BINDING PROTEIN YTRE"/>
    <property type="match status" value="1"/>
</dbReference>
<evidence type="ECO:0000259" key="5">
    <source>
        <dbReference type="PROSITE" id="PS50893"/>
    </source>
</evidence>
<dbReference type="GO" id="GO:0005886">
    <property type="term" value="C:plasma membrane"/>
    <property type="evidence" value="ECO:0007669"/>
    <property type="project" value="TreeGrafter"/>
</dbReference>
<keyword evidence="2" id="KW-0547">Nucleotide-binding</keyword>
<evidence type="ECO:0000313" key="6">
    <source>
        <dbReference type="EMBL" id="WDD97238.1"/>
    </source>
</evidence>
<dbReference type="GO" id="GO:0005524">
    <property type="term" value="F:ATP binding"/>
    <property type="evidence" value="ECO:0007669"/>
    <property type="project" value="UniProtKB-KW"/>
</dbReference>
<dbReference type="EMBL" id="CP059735">
    <property type="protein sequence ID" value="WDD97238.1"/>
    <property type="molecule type" value="Genomic_DNA"/>
</dbReference>
<dbReference type="InterPro" id="IPR017871">
    <property type="entry name" value="ABC_transporter-like_CS"/>
</dbReference>
<keyword evidence="1" id="KW-0813">Transport</keyword>
<dbReference type="InterPro" id="IPR017911">
    <property type="entry name" value="MacB-like_ATP-bd"/>
</dbReference>
<dbReference type="InterPro" id="IPR003439">
    <property type="entry name" value="ABC_transporter-like_ATP-bd"/>
</dbReference>
<keyword evidence="7" id="KW-1185">Reference proteome</keyword>
<evidence type="ECO:0000256" key="3">
    <source>
        <dbReference type="ARBA" id="ARBA00022840"/>
    </source>
</evidence>
<dbReference type="SUPFAM" id="SSF52540">
    <property type="entry name" value="P-loop containing nucleoside triphosphate hydrolases"/>
    <property type="match status" value="1"/>
</dbReference>
<dbReference type="Gene3D" id="3.40.50.300">
    <property type="entry name" value="P-loop containing nucleotide triphosphate hydrolases"/>
    <property type="match status" value="1"/>
</dbReference>
<protein>
    <submittedName>
        <fullName evidence="6">ABC transporter ATP-binding protein</fullName>
    </submittedName>
</protein>
<dbReference type="KEGG" id="tact:SG35_018070"/>
<dbReference type="PROSITE" id="PS00211">
    <property type="entry name" value="ABC_TRANSPORTER_1"/>
    <property type="match status" value="1"/>
</dbReference>
<gene>
    <name evidence="6" type="ORF">SG35_018070</name>
</gene>
<dbReference type="InterPro" id="IPR015854">
    <property type="entry name" value="ABC_transpr_LolD-like"/>
</dbReference>
<evidence type="ECO:0000256" key="2">
    <source>
        <dbReference type="ARBA" id="ARBA00022741"/>
    </source>
</evidence>
<sequence>MIKLQKIAKSFIGDEIETVAIDGMDLTIDKGEFLSILGPSGCGKSTLLNVLGMLDTVNSGEFHFLNHQVATLGEAQRAKLRKQHLGFIFQNFNLIDELTVEQNIELPLYYQKVAKSERKARVEAVLKRVDISHRRHHLPAKLSGGQQQRVAIARAIITEPDLILADEPTGNLDSNNSAQVMALLQQLNREGATIVMVTHAPEHISYGTRAIELLDGKIISDQSISEQSISDESISDQGITAELQEVSCG</sequence>
<dbReference type="SMART" id="SM00382">
    <property type="entry name" value="AAA"/>
    <property type="match status" value="1"/>
</dbReference>
<dbReference type="GO" id="GO:0022857">
    <property type="term" value="F:transmembrane transporter activity"/>
    <property type="evidence" value="ECO:0007669"/>
    <property type="project" value="TreeGrafter"/>
</dbReference>
<reference evidence="6 7" key="1">
    <citation type="journal article" date="2015" name="Genome Announc.">
        <title>Draft Genome Sequences of Marine Isolates of Thalassomonas viridans and Thalassomonas actiniarum.</title>
        <authorList>
            <person name="Olonade I."/>
            <person name="van Zyl L.J."/>
            <person name="Trindade M."/>
        </authorList>
    </citation>
    <scope>NUCLEOTIDE SEQUENCE [LARGE SCALE GENOMIC DNA]</scope>
    <source>
        <strain evidence="6 7">A5K-106</strain>
    </source>
</reference>
<accession>A0AAF0C1S3</accession>
<proteinExistence type="inferred from homology"/>
<evidence type="ECO:0000256" key="4">
    <source>
        <dbReference type="ARBA" id="ARBA00038388"/>
    </source>
</evidence>
<dbReference type="Proteomes" id="UP000032568">
    <property type="component" value="Chromosome"/>
</dbReference>
<evidence type="ECO:0000313" key="7">
    <source>
        <dbReference type="Proteomes" id="UP000032568"/>
    </source>
</evidence>
<dbReference type="PROSITE" id="PS50893">
    <property type="entry name" value="ABC_TRANSPORTER_2"/>
    <property type="match status" value="1"/>
</dbReference>
<reference evidence="6 7" key="2">
    <citation type="journal article" date="2022" name="Mar. Drugs">
        <title>Bioassay-Guided Fractionation Leads to the Detection of Cholic Acid Generated by the Rare Thalassomonas sp.</title>
        <authorList>
            <person name="Pheiffer F."/>
            <person name="Schneider Y.K."/>
            <person name="Hansen E.H."/>
            <person name="Andersen J.H."/>
            <person name="Isaksson J."/>
            <person name="Busche T."/>
            <person name="R C."/>
            <person name="Kalinowski J."/>
            <person name="Zyl L.V."/>
            <person name="Trindade M."/>
        </authorList>
    </citation>
    <scope>NUCLEOTIDE SEQUENCE [LARGE SCALE GENOMIC DNA]</scope>
    <source>
        <strain evidence="6 7">A5K-106</strain>
    </source>
</reference>
<organism evidence="6 7">
    <name type="scientific">Thalassomonas actiniarum</name>
    <dbReference type="NCBI Taxonomy" id="485447"/>
    <lineage>
        <taxon>Bacteria</taxon>
        <taxon>Pseudomonadati</taxon>
        <taxon>Pseudomonadota</taxon>
        <taxon>Gammaproteobacteria</taxon>
        <taxon>Alteromonadales</taxon>
        <taxon>Colwelliaceae</taxon>
        <taxon>Thalassomonas</taxon>
    </lineage>
</organism>
<dbReference type="FunFam" id="3.40.50.300:FF:000032">
    <property type="entry name" value="Export ABC transporter ATP-binding protein"/>
    <property type="match status" value="1"/>
</dbReference>
<dbReference type="Pfam" id="PF00005">
    <property type="entry name" value="ABC_tran"/>
    <property type="match status" value="1"/>
</dbReference>
<dbReference type="PANTHER" id="PTHR24220">
    <property type="entry name" value="IMPORT ATP-BINDING PROTEIN"/>
    <property type="match status" value="1"/>
</dbReference>
<dbReference type="AlphaFoldDB" id="A0AAF0C1S3"/>
<dbReference type="CDD" id="cd03255">
    <property type="entry name" value="ABC_MJ0796_LolCDE_FtsE"/>
    <property type="match status" value="1"/>
</dbReference>
<keyword evidence="3 6" id="KW-0067">ATP-binding</keyword>
<dbReference type="GO" id="GO:0016887">
    <property type="term" value="F:ATP hydrolysis activity"/>
    <property type="evidence" value="ECO:0007669"/>
    <property type="project" value="InterPro"/>
</dbReference>
<evidence type="ECO:0000256" key="1">
    <source>
        <dbReference type="ARBA" id="ARBA00022448"/>
    </source>
</evidence>
<dbReference type="GO" id="GO:1902495">
    <property type="term" value="C:transmembrane transporter complex"/>
    <property type="evidence" value="ECO:0007669"/>
    <property type="project" value="UniProtKB-ARBA"/>
</dbReference>
<dbReference type="InterPro" id="IPR003593">
    <property type="entry name" value="AAA+_ATPase"/>
</dbReference>
<name>A0AAF0C1S3_9GAMM</name>